<dbReference type="EMBL" id="JACAZI010000006">
    <property type="protein sequence ID" value="KAF7357816.1"/>
    <property type="molecule type" value="Genomic_DNA"/>
</dbReference>
<sequence>MVNYGGISCWVDIDNSAAMEYDIRTFEDQRIVTCWIASEVGKSFSVSWRNSFLPAPTAGHVFMDGNECGGRVLYGPSTVCAKHEGVTDTRTVKPFVFAPLALTDDDAFLGDSSNHRKLGCIEVAIYPVQIFGLVPVVANSSTLSEIKVHERSKKSVTQQIRLAEPRMLAVPQNAVAHRFTGPPLVTFVFKYRPLDILRASGIIPPPLPPLQLKRKPEAASLPYAEPPSEEDDLSDAEEIRVLREKLYALEAKRARKTRVKEEEENIPPNTAGWSRKKAKLSVN</sequence>
<protein>
    <recommendedName>
        <fullName evidence="2">DUF7918 domain-containing protein</fullName>
    </recommendedName>
</protein>
<evidence type="ECO:0000256" key="1">
    <source>
        <dbReference type="SAM" id="MobiDB-lite"/>
    </source>
</evidence>
<keyword evidence="4" id="KW-1185">Reference proteome</keyword>
<accession>A0A8H6YGE6</accession>
<feature type="domain" description="DUF7918" evidence="2">
    <location>
        <begin position="6"/>
        <end position="204"/>
    </location>
</feature>
<dbReference type="PANTHER" id="PTHR36223">
    <property type="entry name" value="BETA-LACTAMASE-TYPE TRANSPEPTIDASE FOLD DOMAIN CONTAINING PROTEIN"/>
    <property type="match status" value="1"/>
</dbReference>
<feature type="region of interest" description="Disordered" evidence="1">
    <location>
        <begin position="253"/>
        <end position="283"/>
    </location>
</feature>
<evidence type="ECO:0000313" key="4">
    <source>
        <dbReference type="Proteomes" id="UP000620124"/>
    </source>
</evidence>
<dbReference type="Proteomes" id="UP000620124">
    <property type="component" value="Unassembled WGS sequence"/>
</dbReference>
<feature type="compositionally biased region" description="Basic residues" evidence="1">
    <location>
        <begin position="274"/>
        <end position="283"/>
    </location>
</feature>
<dbReference type="Pfam" id="PF25534">
    <property type="entry name" value="DUF7918"/>
    <property type="match status" value="1"/>
</dbReference>
<organism evidence="3 4">
    <name type="scientific">Mycena venus</name>
    <dbReference type="NCBI Taxonomy" id="2733690"/>
    <lineage>
        <taxon>Eukaryota</taxon>
        <taxon>Fungi</taxon>
        <taxon>Dikarya</taxon>
        <taxon>Basidiomycota</taxon>
        <taxon>Agaricomycotina</taxon>
        <taxon>Agaricomycetes</taxon>
        <taxon>Agaricomycetidae</taxon>
        <taxon>Agaricales</taxon>
        <taxon>Marasmiineae</taxon>
        <taxon>Mycenaceae</taxon>
        <taxon>Mycena</taxon>
    </lineage>
</organism>
<evidence type="ECO:0000313" key="3">
    <source>
        <dbReference type="EMBL" id="KAF7357816.1"/>
    </source>
</evidence>
<reference evidence="3" key="1">
    <citation type="submission" date="2020-05" db="EMBL/GenBank/DDBJ databases">
        <title>Mycena genomes resolve the evolution of fungal bioluminescence.</title>
        <authorList>
            <person name="Tsai I.J."/>
        </authorList>
    </citation>
    <scope>NUCLEOTIDE SEQUENCE</scope>
    <source>
        <strain evidence="3">CCC161011</strain>
    </source>
</reference>
<comment type="caution">
    <text evidence="3">The sequence shown here is derived from an EMBL/GenBank/DDBJ whole genome shotgun (WGS) entry which is preliminary data.</text>
</comment>
<dbReference type="OrthoDB" id="3364132at2759"/>
<dbReference type="PANTHER" id="PTHR36223:SF1">
    <property type="entry name" value="TRANSCRIPTION ELONGATION FACTOR EAF N-TERMINAL DOMAIN-CONTAINING PROTEIN"/>
    <property type="match status" value="1"/>
</dbReference>
<proteinExistence type="predicted"/>
<evidence type="ECO:0000259" key="2">
    <source>
        <dbReference type="Pfam" id="PF25534"/>
    </source>
</evidence>
<gene>
    <name evidence="3" type="ORF">MVEN_00827600</name>
</gene>
<name>A0A8H6YGE6_9AGAR</name>
<dbReference type="AlphaFoldDB" id="A0A8H6YGE6"/>
<dbReference type="InterPro" id="IPR057678">
    <property type="entry name" value="DUF7918"/>
</dbReference>